<evidence type="ECO:0000256" key="1">
    <source>
        <dbReference type="SAM" id="Phobius"/>
    </source>
</evidence>
<gene>
    <name evidence="2" type="ORF">FOC50_03230</name>
</gene>
<sequence length="242" mass="27815">MFKKNETIFGVPSFFSEDCEKNKSFSIDFDRNSDFDNIINYLSSADINELINYKNINNGIDRDVINYYIVLKDNIVKTNLENNNYELLFKRLRELEIIPNKDVTLNNLMSCLKSINDKGKSRPQSLFALGFAVAYILVATGIYLAVNAGAVLNVGAFIYVETTTKGYKRIKSDDVSINIINVLSPKLINILPIFREYMSDENINEFLNYTIHEMLKENAIRECIRSYVEKGELLKNEKLSLN</sequence>
<proteinExistence type="predicted"/>
<name>A0ABX6FH71_9BACL</name>
<dbReference type="RefSeq" id="WP_006364018.1">
    <property type="nucleotide sequence ID" value="NZ_CP046313.1"/>
</dbReference>
<evidence type="ECO:0000313" key="2">
    <source>
        <dbReference type="EMBL" id="QGS07365.1"/>
    </source>
</evidence>
<keyword evidence="1" id="KW-0472">Membrane</keyword>
<keyword evidence="3" id="KW-1185">Reference proteome</keyword>
<feature type="transmembrane region" description="Helical" evidence="1">
    <location>
        <begin position="126"/>
        <end position="146"/>
    </location>
</feature>
<reference evidence="2 3" key="1">
    <citation type="submission" date="2019-11" db="EMBL/GenBank/DDBJ databases">
        <title>FDA dAtabase for Regulatory Grade micrObial Sequences (FDA-ARGOS): Supporting development and validation of Infectious Disease Dx tests.</title>
        <authorList>
            <person name="Turner S."/>
            <person name="Byrd R."/>
            <person name="Tallon L."/>
            <person name="Sadzewicz L."/>
            <person name="Vavikolanu K."/>
            <person name="Mehta A."/>
            <person name="Aluvathingal J."/>
            <person name="Nadendla S."/>
            <person name="Myers T."/>
            <person name="Yan Y."/>
            <person name="Sichtig H."/>
        </authorList>
    </citation>
    <scope>NUCLEOTIDE SEQUENCE [LARGE SCALE GENOMIC DNA]</scope>
    <source>
        <strain evidence="2 3">FDAARGOS_742</strain>
    </source>
</reference>
<dbReference type="EMBL" id="CP046313">
    <property type="protein sequence ID" value="QGS07365.1"/>
    <property type="molecule type" value="Genomic_DNA"/>
</dbReference>
<keyword evidence="1" id="KW-0812">Transmembrane</keyword>
<organism evidence="2 3">
    <name type="scientific">Gemella sanguinis</name>
    <dbReference type="NCBI Taxonomy" id="84135"/>
    <lineage>
        <taxon>Bacteria</taxon>
        <taxon>Bacillati</taxon>
        <taxon>Bacillota</taxon>
        <taxon>Bacilli</taxon>
        <taxon>Bacillales</taxon>
        <taxon>Gemellaceae</taxon>
        <taxon>Gemella</taxon>
    </lineage>
</organism>
<dbReference type="GeneID" id="84802268"/>
<evidence type="ECO:0000313" key="3">
    <source>
        <dbReference type="Proteomes" id="UP000427636"/>
    </source>
</evidence>
<accession>A0ABX6FH71</accession>
<dbReference type="Proteomes" id="UP000427636">
    <property type="component" value="Chromosome"/>
</dbReference>
<protein>
    <submittedName>
        <fullName evidence="2">Uncharacterized protein</fullName>
    </submittedName>
</protein>
<keyword evidence="1" id="KW-1133">Transmembrane helix</keyword>